<proteinExistence type="predicted"/>
<dbReference type="InterPro" id="IPR018060">
    <property type="entry name" value="HTH_AraC"/>
</dbReference>
<dbReference type="SUPFAM" id="SSF46689">
    <property type="entry name" value="Homeodomain-like"/>
    <property type="match status" value="1"/>
</dbReference>
<organism evidence="5 6">
    <name type="scientific">Streptococcus saliviloxodontae</name>
    <dbReference type="NCBI Taxonomy" id="1349416"/>
    <lineage>
        <taxon>Bacteria</taxon>
        <taxon>Bacillati</taxon>
        <taxon>Bacillota</taxon>
        <taxon>Bacilli</taxon>
        <taxon>Lactobacillales</taxon>
        <taxon>Streptococcaceae</taxon>
        <taxon>Streptococcus</taxon>
    </lineage>
</organism>
<evidence type="ECO:0000256" key="1">
    <source>
        <dbReference type="ARBA" id="ARBA00023015"/>
    </source>
</evidence>
<dbReference type="Gene3D" id="1.10.10.60">
    <property type="entry name" value="Homeodomain-like"/>
    <property type="match status" value="1"/>
</dbReference>
<gene>
    <name evidence="5" type="ORF">JOC31_000289</name>
</gene>
<dbReference type="SMART" id="SM00342">
    <property type="entry name" value="HTH_ARAC"/>
    <property type="match status" value="1"/>
</dbReference>
<reference evidence="5 6" key="1">
    <citation type="submission" date="2021-01" db="EMBL/GenBank/DDBJ databases">
        <title>Genomic Encyclopedia of Type Strains, Phase IV (KMG-IV): sequencing the most valuable type-strain genomes for metagenomic binning, comparative biology and taxonomic classification.</title>
        <authorList>
            <person name="Goeker M."/>
        </authorList>
    </citation>
    <scope>NUCLEOTIDE SEQUENCE [LARGE SCALE GENOMIC DNA]</scope>
    <source>
        <strain evidence="5 6">DSM 27513</strain>
    </source>
</reference>
<name>A0ABS2PJ87_9STRE</name>
<dbReference type="PANTHER" id="PTHR47894">
    <property type="entry name" value="HTH-TYPE TRANSCRIPTIONAL REGULATOR GADX"/>
    <property type="match status" value="1"/>
</dbReference>
<evidence type="ECO:0000256" key="3">
    <source>
        <dbReference type="ARBA" id="ARBA00023163"/>
    </source>
</evidence>
<dbReference type="InterPro" id="IPR009057">
    <property type="entry name" value="Homeodomain-like_sf"/>
</dbReference>
<evidence type="ECO:0000313" key="6">
    <source>
        <dbReference type="Proteomes" id="UP000809081"/>
    </source>
</evidence>
<sequence length="325" mass="37249">MKLTLTNQFQDFLKNIGADMTSLLQHAEVPNKLWQEEVELTVLEYHRLLLEFDKVMSEGNIRALSQIENIQMFVPAFFAALSSPNGLEALARFARFKKLVGPIQVDIIEAETTISVTYKFAHANMDLPKFSILNEQLLVLNMIRTGTGERIIPLVVETPFDYDEETVSEFSVPIQKSDSNRLIFDKSDLQKPFLTQNNIMWQYLEPELNQHLAQQSAKESFASYVQQELYSAIPSGQFLVEDIAHRLGVSVRTLQRQLSAENTSFKQELQAVQKAMTFSYLKMQLPLEEISTLIGYSEVNAFSRAFKKWTGMTVTEYKKRAELID</sequence>
<accession>A0ABS2PJ87</accession>
<dbReference type="Pfam" id="PF12625">
    <property type="entry name" value="Arabinose_bd"/>
    <property type="match status" value="1"/>
</dbReference>
<evidence type="ECO:0000313" key="5">
    <source>
        <dbReference type="EMBL" id="MBM7635497.1"/>
    </source>
</evidence>
<dbReference type="InterPro" id="IPR032687">
    <property type="entry name" value="AraC-type_N"/>
</dbReference>
<evidence type="ECO:0000256" key="2">
    <source>
        <dbReference type="ARBA" id="ARBA00023125"/>
    </source>
</evidence>
<dbReference type="RefSeq" id="WP_205016443.1">
    <property type="nucleotide sequence ID" value="NZ_JAFBEI010000004.1"/>
</dbReference>
<protein>
    <submittedName>
        <fullName evidence="5">AraC-like DNA-binding protein</fullName>
    </submittedName>
</protein>
<comment type="caution">
    <text evidence="5">The sequence shown here is derived from an EMBL/GenBank/DDBJ whole genome shotgun (WGS) entry which is preliminary data.</text>
</comment>
<keyword evidence="1" id="KW-0805">Transcription regulation</keyword>
<dbReference type="PROSITE" id="PS01124">
    <property type="entry name" value="HTH_ARAC_FAMILY_2"/>
    <property type="match status" value="1"/>
</dbReference>
<dbReference type="Pfam" id="PF12833">
    <property type="entry name" value="HTH_18"/>
    <property type="match status" value="1"/>
</dbReference>
<keyword evidence="2" id="KW-0238">DNA-binding</keyword>
<feature type="domain" description="HTH araC/xylS-type" evidence="4">
    <location>
        <begin position="219"/>
        <end position="320"/>
    </location>
</feature>
<keyword evidence="3" id="KW-0804">Transcription</keyword>
<evidence type="ECO:0000259" key="4">
    <source>
        <dbReference type="PROSITE" id="PS01124"/>
    </source>
</evidence>
<dbReference type="Proteomes" id="UP000809081">
    <property type="component" value="Unassembled WGS sequence"/>
</dbReference>
<dbReference type="PANTHER" id="PTHR47894:SF1">
    <property type="entry name" value="HTH-TYPE TRANSCRIPTIONAL REGULATOR VQSM"/>
    <property type="match status" value="1"/>
</dbReference>
<dbReference type="EMBL" id="JAFBEI010000004">
    <property type="protein sequence ID" value="MBM7635497.1"/>
    <property type="molecule type" value="Genomic_DNA"/>
</dbReference>
<keyword evidence="6" id="KW-1185">Reference proteome</keyword>